<dbReference type="EC" id="2.7.7.7" evidence="1"/>
<evidence type="ECO:0000256" key="3">
    <source>
        <dbReference type="ARBA" id="ARBA00022679"/>
    </source>
</evidence>
<feature type="domain" description="DNA polymerase III delta N-terminal" evidence="9">
    <location>
        <begin position="29"/>
        <end position="160"/>
    </location>
</feature>
<proteinExistence type="inferred from homology"/>
<dbReference type="InterPro" id="IPR010372">
    <property type="entry name" value="DNA_pol3_delta_N"/>
</dbReference>
<dbReference type="Gene3D" id="3.40.50.300">
    <property type="entry name" value="P-loop containing nucleotide triphosphate hydrolases"/>
    <property type="match status" value="1"/>
</dbReference>
<dbReference type="GO" id="GO:0003887">
    <property type="term" value="F:DNA-directed DNA polymerase activity"/>
    <property type="evidence" value="ECO:0007669"/>
    <property type="project" value="UniProtKB-KW"/>
</dbReference>
<evidence type="ECO:0000313" key="12">
    <source>
        <dbReference type="Proteomes" id="UP000271256"/>
    </source>
</evidence>
<dbReference type="GO" id="GO:0009360">
    <property type="term" value="C:DNA polymerase III complex"/>
    <property type="evidence" value="ECO:0007669"/>
    <property type="project" value="InterPro"/>
</dbReference>
<comment type="catalytic activity">
    <reaction evidence="8">
        <text>DNA(n) + a 2'-deoxyribonucleoside 5'-triphosphate = DNA(n+1) + diphosphate</text>
        <dbReference type="Rhea" id="RHEA:22508"/>
        <dbReference type="Rhea" id="RHEA-COMP:17339"/>
        <dbReference type="Rhea" id="RHEA-COMP:17340"/>
        <dbReference type="ChEBI" id="CHEBI:33019"/>
        <dbReference type="ChEBI" id="CHEBI:61560"/>
        <dbReference type="ChEBI" id="CHEBI:173112"/>
        <dbReference type="EC" id="2.7.7.7"/>
    </reaction>
</comment>
<keyword evidence="6" id="KW-0239">DNA-directed DNA polymerase</keyword>
<keyword evidence="12" id="KW-1185">Reference proteome</keyword>
<dbReference type="GO" id="GO:0006261">
    <property type="term" value="P:DNA-templated DNA replication"/>
    <property type="evidence" value="ECO:0007669"/>
    <property type="project" value="TreeGrafter"/>
</dbReference>
<organism evidence="11 12">
    <name type="scientific">Desulfofundulus salinus</name>
    <dbReference type="NCBI Taxonomy" id="2419843"/>
    <lineage>
        <taxon>Bacteria</taxon>
        <taxon>Bacillati</taxon>
        <taxon>Bacillota</taxon>
        <taxon>Clostridia</taxon>
        <taxon>Eubacteriales</taxon>
        <taxon>Peptococcaceae</taxon>
        <taxon>Desulfofundulus</taxon>
    </lineage>
</organism>
<dbReference type="SUPFAM" id="SSF48019">
    <property type="entry name" value="post-AAA+ oligomerization domain-like"/>
    <property type="match status" value="1"/>
</dbReference>
<evidence type="ECO:0000259" key="10">
    <source>
        <dbReference type="Pfam" id="PF21694"/>
    </source>
</evidence>
<feature type="domain" description="DNA polymerase III delta subunit-like C-terminal" evidence="10">
    <location>
        <begin position="233"/>
        <end position="352"/>
    </location>
</feature>
<keyword evidence="3 11" id="KW-0808">Transferase</keyword>
<dbReference type="InterPro" id="IPR048466">
    <property type="entry name" value="DNA_pol3_delta-like_C"/>
</dbReference>
<reference evidence="11 12" key="1">
    <citation type="submission" date="2018-10" db="EMBL/GenBank/DDBJ databases">
        <authorList>
            <person name="Grouzdev D.S."/>
            <person name="Krutkina M.S."/>
            <person name="Tourova T.P."/>
            <person name="Nazina T.N."/>
        </authorList>
    </citation>
    <scope>NUCLEOTIDE SEQUENCE [LARGE SCALE GENOMIC DNA]</scope>
    <source>
        <strain evidence="11 12">435</strain>
    </source>
</reference>
<dbReference type="Gene3D" id="1.20.272.10">
    <property type="match status" value="1"/>
</dbReference>
<sequence>MFTVRGGVGLKYYLDLINDLEKGNIAPVYLFYGEEAFLQEKAVQRFREKLLMPPAGEFNLDILDGEEVTEEDIASRAQTPPFMAGWRLVVVRHAPFFTGSPGTSGKKGTKASSRDTETPLLAYVRQPAPTTCLIFTTTHPVDQRRRLFKSLKETGRVVEFTYLKTRDLVRWLEKQARLVHKTITPAAAGLLVRRVGPSLFVLSQEMAKLISYTGSRETILEEDIYRLTVPVLEENIFNVVDAIGERRIGAALEGIRELIRQGQTGPAILAMVARQFRLILQALELTAEKRPPGEVAAKLGVHPFVAQKILAQSGNFTREQVVTALQKLLELDRAVKRGRLEFYPGIEMFLLEIGLGTVA</sequence>
<dbReference type="InterPro" id="IPR027417">
    <property type="entry name" value="P-loop_NTPase"/>
</dbReference>
<comment type="similarity">
    <text evidence="7">Belongs to the DNA polymerase HolA subunit family.</text>
</comment>
<dbReference type="OrthoDB" id="9775929at2"/>
<dbReference type="AlphaFoldDB" id="A0A494WSE2"/>
<name>A0A494WSE2_9FIRM</name>
<gene>
    <name evidence="11" type="primary">holA</name>
    <name evidence="11" type="ORF">D7024_04115</name>
</gene>
<evidence type="ECO:0000256" key="2">
    <source>
        <dbReference type="ARBA" id="ARBA00017703"/>
    </source>
</evidence>
<evidence type="ECO:0000256" key="8">
    <source>
        <dbReference type="ARBA" id="ARBA00049244"/>
    </source>
</evidence>
<evidence type="ECO:0000313" key="11">
    <source>
        <dbReference type="EMBL" id="RKO66206.1"/>
    </source>
</evidence>
<comment type="caution">
    <text evidence="11">The sequence shown here is derived from an EMBL/GenBank/DDBJ whole genome shotgun (WGS) entry which is preliminary data.</text>
</comment>
<dbReference type="Gene3D" id="1.10.8.60">
    <property type="match status" value="1"/>
</dbReference>
<dbReference type="SUPFAM" id="SSF52540">
    <property type="entry name" value="P-loop containing nucleoside triphosphate hydrolases"/>
    <property type="match status" value="1"/>
</dbReference>
<evidence type="ECO:0000256" key="6">
    <source>
        <dbReference type="ARBA" id="ARBA00022932"/>
    </source>
</evidence>
<dbReference type="InterPro" id="IPR008921">
    <property type="entry name" value="DNA_pol3_clamp-load_cplx_C"/>
</dbReference>
<evidence type="ECO:0000256" key="4">
    <source>
        <dbReference type="ARBA" id="ARBA00022695"/>
    </source>
</evidence>
<dbReference type="InterPro" id="IPR005790">
    <property type="entry name" value="DNA_polIII_delta"/>
</dbReference>
<dbReference type="PANTHER" id="PTHR34388">
    <property type="entry name" value="DNA POLYMERASE III SUBUNIT DELTA"/>
    <property type="match status" value="1"/>
</dbReference>
<keyword evidence="5" id="KW-0235">DNA replication</keyword>
<evidence type="ECO:0000256" key="5">
    <source>
        <dbReference type="ARBA" id="ARBA00022705"/>
    </source>
</evidence>
<dbReference type="GO" id="GO:0003677">
    <property type="term" value="F:DNA binding"/>
    <property type="evidence" value="ECO:0007669"/>
    <property type="project" value="InterPro"/>
</dbReference>
<dbReference type="NCBIfam" id="TIGR01128">
    <property type="entry name" value="holA"/>
    <property type="match status" value="1"/>
</dbReference>
<dbReference type="Pfam" id="PF06144">
    <property type="entry name" value="DNA_pol3_delta"/>
    <property type="match status" value="1"/>
</dbReference>
<dbReference type="Proteomes" id="UP000271256">
    <property type="component" value="Unassembled WGS sequence"/>
</dbReference>
<keyword evidence="4 11" id="KW-0548">Nucleotidyltransferase</keyword>
<protein>
    <recommendedName>
        <fullName evidence="2">DNA polymerase III subunit delta</fullName>
        <ecNumber evidence="1">2.7.7.7</ecNumber>
    </recommendedName>
</protein>
<dbReference type="EMBL" id="RBWE01000001">
    <property type="protein sequence ID" value="RKO66206.1"/>
    <property type="molecule type" value="Genomic_DNA"/>
</dbReference>
<accession>A0A494WSE2</accession>
<dbReference type="Pfam" id="PF21694">
    <property type="entry name" value="DNA_pol3_delta_C"/>
    <property type="match status" value="1"/>
</dbReference>
<evidence type="ECO:0000256" key="1">
    <source>
        <dbReference type="ARBA" id="ARBA00012417"/>
    </source>
</evidence>
<evidence type="ECO:0000256" key="7">
    <source>
        <dbReference type="ARBA" id="ARBA00034754"/>
    </source>
</evidence>
<dbReference type="PANTHER" id="PTHR34388:SF1">
    <property type="entry name" value="DNA POLYMERASE III SUBUNIT DELTA"/>
    <property type="match status" value="1"/>
</dbReference>
<evidence type="ECO:0000259" key="9">
    <source>
        <dbReference type="Pfam" id="PF06144"/>
    </source>
</evidence>